<dbReference type="SUPFAM" id="SSF47473">
    <property type="entry name" value="EF-hand"/>
    <property type="match status" value="1"/>
</dbReference>
<dbReference type="Gene3D" id="1.10.238.10">
    <property type="entry name" value="EF-hand"/>
    <property type="match status" value="1"/>
</dbReference>
<keyword evidence="1" id="KW-0106">Calcium</keyword>
<keyword evidence="3" id="KW-1185">Reference proteome</keyword>
<feature type="domain" description="EF-hand" evidence="2">
    <location>
        <begin position="70"/>
        <end position="92"/>
    </location>
</feature>
<dbReference type="RefSeq" id="XP_026749592.2">
    <property type="nucleotide sequence ID" value="XM_026893791.3"/>
</dbReference>
<dbReference type="Pfam" id="PF13202">
    <property type="entry name" value="EF-hand_5"/>
    <property type="match status" value="3"/>
</dbReference>
<evidence type="ECO:0000313" key="4">
    <source>
        <dbReference type="RefSeq" id="XP_026749592.2"/>
    </source>
</evidence>
<dbReference type="SMART" id="SM00054">
    <property type="entry name" value="EFh"/>
    <property type="match status" value="3"/>
</dbReference>
<protein>
    <submittedName>
        <fullName evidence="4">Calexcitin-2-like</fullName>
    </submittedName>
</protein>
<dbReference type="PROSITE" id="PS50222">
    <property type="entry name" value="EF_HAND_2"/>
    <property type="match status" value="3"/>
</dbReference>
<dbReference type="Proteomes" id="UP001652740">
    <property type="component" value="Unplaced"/>
</dbReference>
<dbReference type="InterPro" id="IPR011992">
    <property type="entry name" value="EF-hand-dom_pair"/>
</dbReference>
<dbReference type="PROSITE" id="PS00018">
    <property type="entry name" value="EF_HAND_1"/>
    <property type="match status" value="3"/>
</dbReference>
<dbReference type="InParanoid" id="A0A6J1WA04"/>
<dbReference type="AlphaFoldDB" id="A0A6J1WA04"/>
<dbReference type="InterPro" id="IPR018247">
    <property type="entry name" value="EF_Hand_1_Ca_BS"/>
</dbReference>
<dbReference type="KEGG" id="gmw:113510340"/>
<feature type="domain" description="EF-hand" evidence="2">
    <location>
        <begin position="105"/>
        <end position="134"/>
    </location>
</feature>
<feature type="domain" description="EF-hand" evidence="2">
    <location>
        <begin position="5"/>
        <end position="41"/>
    </location>
</feature>
<proteinExistence type="predicted"/>
<gene>
    <name evidence="4" type="primary">LOC113510340</name>
</gene>
<sequence length="183" mass="21033">MVSEFRRKKFQHVFTVFFDTNKSGNIDKKDFELAIANITKLRGWNAGDAKYNEVRDTLLKIWDGLQSRADSNKDGEVSFDEWVSICDEYAKNPTAAPEWLRIYSKFIFQLEDASNDGSIDSEEFSSVYASFGLNKNEAVTAFQKMSRGKSNVSWAEFQELWKEYFTSEDVNAPGNFIFGKTSF</sequence>
<evidence type="ECO:0000256" key="1">
    <source>
        <dbReference type="ARBA" id="ARBA00022837"/>
    </source>
</evidence>
<accession>A0A6J1WA04</accession>
<organism evidence="3 4">
    <name type="scientific">Galleria mellonella</name>
    <name type="common">Greater wax moth</name>
    <dbReference type="NCBI Taxonomy" id="7137"/>
    <lineage>
        <taxon>Eukaryota</taxon>
        <taxon>Metazoa</taxon>
        <taxon>Ecdysozoa</taxon>
        <taxon>Arthropoda</taxon>
        <taxon>Hexapoda</taxon>
        <taxon>Insecta</taxon>
        <taxon>Pterygota</taxon>
        <taxon>Neoptera</taxon>
        <taxon>Endopterygota</taxon>
        <taxon>Lepidoptera</taxon>
        <taxon>Glossata</taxon>
        <taxon>Ditrysia</taxon>
        <taxon>Pyraloidea</taxon>
        <taxon>Pyralidae</taxon>
        <taxon>Galleriinae</taxon>
        <taxon>Galleria</taxon>
    </lineage>
</organism>
<evidence type="ECO:0000259" key="2">
    <source>
        <dbReference type="PROSITE" id="PS50222"/>
    </source>
</evidence>
<dbReference type="GeneID" id="113510340"/>
<dbReference type="GO" id="GO:0005509">
    <property type="term" value="F:calcium ion binding"/>
    <property type="evidence" value="ECO:0007669"/>
    <property type="project" value="InterPro"/>
</dbReference>
<evidence type="ECO:0000313" key="3">
    <source>
        <dbReference type="Proteomes" id="UP001652740"/>
    </source>
</evidence>
<dbReference type="InterPro" id="IPR002048">
    <property type="entry name" value="EF_hand_dom"/>
</dbReference>
<reference evidence="4" key="1">
    <citation type="submission" date="2025-08" db="UniProtKB">
        <authorList>
            <consortium name="RefSeq"/>
        </authorList>
    </citation>
    <scope>IDENTIFICATION</scope>
    <source>
        <tissue evidence="4">Whole larvae</tissue>
    </source>
</reference>
<name>A0A6J1WA04_GALME</name>